<sequence length="132" mass="15003">MPHVFGLVDGTVVRYPTRDYILAPILNPRQQKEKEYNKSHRKVRNLVEHAIGVLKAQFACIGTTMRVKNPILVAEIINAVVILHNLLIYDPEYLSATNNGNIDNNGEDREMEEDGGDIEGGKARLREQLQYF</sequence>
<feature type="region of interest" description="Disordered" evidence="1">
    <location>
        <begin position="98"/>
        <end position="119"/>
    </location>
</feature>
<evidence type="ECO:0000313" key="2">
    <source>
        <dbReference type="Proteomes" id="UP000887540"/>
    </source>
</evidence>
<reference evidence="3" key="1">
    <citation type="submission" date="2022-11" db="UniProtKB">
        <authorList>
            <consortium name="WormBaseParasite"/>
        </authorList>
    </citation>
    <scope>IDENTIFICATION</scope>
</reference>
<name>A0A914ER95_9BILA</name>
<proteinExistence type="predicted"/>
<protein>
    <submittedName>
        <fullName evidence="3">DDE Tnp4 domain-containing protein</fullName>
    </submittedName>
</protein>
<keyword evidence="2" id="KW-1185">Reference proteome</keyword>
<dbReference type="InterPro" id="IPR006912">
    <property type="entry name" value="Harbinger_derived_prot"/>
</dbReference>
<evidence type="ECO:0000313" key="3">
    <source>
        <dbReference type="WBParaSite" id="ACRNAN_scaffold9973.g15593.t1"/>
    </source>
</evidence>
<evidence type="ECO:0000256" key="1">
    <source>
        <dbReference type="SAM" id="MobiDB-lite"/>
    </source>
</evidence>
<accession>A0A914ER95</accession>
<organism evidence="2 3">
    <name type="scientific">Acrobeloides nanus</name>
    <dbReference type="NCBI Taxonomy" id="290746"/>
    <lineage>
        <taxon>Eukaryota</taxon>
        <taxon>Metazoa</taxon>
        <taxon>Ecdysozoa</taxon>
        <taxon>Nematoda</taxon>
        <taxon>Chromadorea</taxon>
        <taxon>Rhabditida</taxon>
        <taxon>Tylenchina</taxon>
        <taxon>Cephalobomorpha</taxon>
        <taxon>Cephaloboidea</taxon>
        <taxon>Cephalobidae</taxon>
        <taxon>Acrobeloides</taxon>
    </lineage>
</organism>
<dbReference type="WBParaSite" id="ACRNAN_scaffold9973.g15593.t1">
    <property type="protein sequence ID" value="ACRNAN_scaffold9973.g15593.t1"/>
    <property type="gene ID" value="ACRNAN_scaffold9973.g15593"/>
</dbReference>
<dbReference type="AlphaFoldDB" id="A0A914ER95"/>
<dbReference type="Proteomes" id="UP000887540">
    <property type="component" value="Unplaced"/>
</dbReference>
<dbReference type="Pfam" id="PF04827">
    <property type="entry name" value="Plant_tran"/>
    <property type="match status" value="1"/>
</dbReference>